<dbReference type="AlphaFoldDB" id="A0A8K0KAZ0"/>
<dbReference type="OrthoDB" id="284322at2759"/>
<evidence type="ECO:0000313" key="1">
    <source>
        <dbReference type="EMBL" id="KAG8231595.1"/>
    </source>
</evidence>
<dbReference type="EMBL" id="KZ308561">
    <property type="protein sequence ID" value="KAG8231595.1"/>
    <property type="molecule type" value="Genomic_DNA"/>
</dbReference>
<dbReference type="PANTHER" id="PTHR16231:SF4">
    <property type="entry name" value="COMM DOMAIN-CONTAINING PROTEIN 4"/>
    <property type="match status" value="1"/>
</dbReference>
<reference evidence="1" key="1">
    <citation type="submission" date="2013-04" db="EMBL/GenBank/DDBJ databases">
        <authorList>
            <person name="Qu J."/>
            <person name="Murali S.C."/>
            <person name="Bandaranaike D."/>
            <person name="Bellair M."/>
            <person name="Blankenburg K."/>
            <person name="Chao H."/>
            <person name="Dinh H."/>
            <person name="Doddapaneni H."/>
            <person name="Downs B."/>
            <person name="Dugan-Rocha S."/>
            <person name="Elkadiri S."/>
            <person name="Gnanaolivu R.D."/>
            <person name="Hernandez B."/>
            <person name="Javaid M."/>
            <person name="Jayaseelan J.C."/>
            <person name="Lee S."/>
            <person name="Li M."/>
            <person name="Ming W."/>
            <person name="Munidasa M."/>
            <person name="Muniz J."/>
            <person name="Nguyen L."/>
            <person name="Ongeri F."/>
            <person name="Osuji N."/>
            <person name="Pu L.-L."/>
            <person name="Puazo M."/>
            <person name="Qu C."/>
            <person name="Quiroz J."/>
            <person name="Raj R."/>
            <person name="Weissenberger G."/>
            <person name="Xin Y."/>
            <person name="Zou X."/>
            <person name="Han Y."/>
            <person name="Richards S."/>
            <person name="Worley K."/>
            <person name="Muzny D."/>
            <person name="Gibbs R."/>
        </authorList>
    </citation>
    <scope>NUCLEOTIDE SEQUENCE</scope>
    <source>
        <strain evidence="1">Sampled in the wild</strain>
    </source>
</reference>
<dbReference type="Proteomes" id="UP000792457">
    <property type="component" value="Unassembled WGS sequence"/>
</dbReference>
<gene>
    <name evidence="1" type="ORF">J437_LFUL012287</name>
</gene>
<accession>A0A8K0KAZ0</accession>
<evidence type="ECO:0000313" key="2">
    <source>
        <dbReference type="Proteomes" id="UP000792457"/>
    </source>
</evidence>
<proteinExistence type="predicted"/>
<name>A0A8K0KAZ0_LADFU</name>
<keyword evidence="2" id="KW-1185">Reference proteome</keyword>
<dbReference type="InterPro" id="IPR047155">
    <property type="entry name" value="COMMD4/6/7/8"/>
</dbReference>
<dbReference type="PANTHER" id="PTHR16231">
    <property type="entry name" value="COMM DOMAIN-CONTAINING PROTEIN 4-8 FAMILY MEMBER"/>
    <property type="match status" value="1"/>
</dbReference>
<reference evidence="1" key="2">
    <citation type="submission" date="2017-10" db="EMBL/GenBank/DDBJ databases">
        <title>Ladona fulva Genome sequencing and assembly.</title>
        <authorList>
            <person name="Murali S."/>
            <person name="Richards S."/>
            <person name="Bandaranaike D."/>
            <person name="Bellair M."/>
            <person name="Blankenburg K."/>
            <person name="Chao H."/>
            <person name="Dinh H."/>
            <person name="Doddapaneni H."/>
            <person name="Dugan-Rocha S."/>
            <person name="Elkadiri S."/>
            <person name="Gnanaolivu R."/>
            <person name="Hernandez B."/>
            <person name="Skinner E."/>
            <person name="Javaid M."/>
            <person name="Lee S."/>
            <person name="Li M."/>
            <person name="Ming W."/>
            <person name="Munidasa M."/>
            <person name="Muniz J."/>
            <person name="Nguyen L."/>
            <person name="Hughes D."/>
            <person name="Osuji N."/>
            <person name="Pu L.-L."/>
            <person name="Puazo M."/>
            <person name="Qu C."/>
            <person name="Quiroz J."/>
            <person name="Raj R."/>
            <person name="Weissenberger G."/>
            <person name="Xin Y."/>
            <person name="Zou X."/>
            <person name="Han Y."/>
            <person name="Worley K."/>
            <person name="Muzny D."/>
            <person name="Gibbs R."/>
        </authorList>
    </citation>
    <scope>NUCLEOTIDE SEQUENCE</scope>
    <source>
        <strain evidence="1">Sampled in the wild</strain>
    </source>
</reference>
<comment type="caution">
    <text evidence="1">The sequence shown here is derived from an EMBL/GenBank/DDBJ whole genome shotgun (WGS) entry which is preliminary data.</text>
</comment>
<organism evidence="1 2">
    <name type="scientific">Ladona fulva</name>
    <name type="common">Scarce chaser dragonfly</name>
    <name type="synonym">Libellula fulva</name>
    <dbReference type="NCBI Taxonomy" id="123851"/>
    <lineage>
        <taxon>Eukaryota</taxon>
        <taxon>Metazoa</taxon>
        <taxon>Ecdysozoa</taxon>
        <taxon>Arthropoda</taxon>
        <taxon>Hexapoda</taxon>
        <taxon>Insecta</taxon>
        <taxon>Pterygota</taxon>
        <taxon>Palaeoptera</taxon>
        <taxon>Odonata</taxon>
        <taxon>Epiprocta</taxon>
        <taxon>Anisoptera</taxon>
        <taxon>Libelluloidea</taxon>
        <taxon>Libellulidae</taxon>
        <taxon>Ladona</taxon>
    </lineage>
</organism>
<dbReference type="Pfam" id="PF21672">
    <property type="entry name" value="COMM_HN"/>
    <property type="match status" value="1"/>
</dbReference>
<sequence length="210" mass="23152">MRFRFCGDLDCPDWVLAEMSPLSRLTSVKMKLLCQEVVKSLSGKPLDYEAVKKLTGDAKYDDNDREGAVAAITFVIRGSIRHNLLAGEGRGEGEEALILELTQLGLPKELAYAIAKAAAAGASKLQKQFREESLRLNHLEGAEWNAKAEDGKELGTVDSSENTLKLKIRGATTWSHCTEATSIHNIVLTPIMVPSLLQDLKRALSRMEER</sequence>
<protein>
    <recommendedName>
        <fullName evidence="3">COMM domain-containing protein 4</fullName>
    </recommendedName>
</protein>
<evidence type="ECO:0008006" key="3">
    <source>
        <dbReference type="Google" id="ProtNLM"/>
    </source>
</evidence>